<evidence type="ECO:0000259" key="7">
    <source>
        <dbReference type="Pfam" id="PF04998"/>
    </source>
</evidence>
<dbReference type="InterPro" id="IPR007081">
    <property type="entry name" value="RNA_pol_Rpb1_5"/>
</dbReference>
<dbReference type="GO" id="GO:0006351">
    <property type="term" value="P:DNA-templated transcription"/>
    <property type="evidence" value="ECO:0007669"/>
    <property type="project" value="InterPro"/>
</dbReference>
<dbReference type="Proteomes" id="UP000317522">
    <property type="component" value="Segment"/>
</dbReference>
<keyword evidence="3" id="KW-0808">Transferase</keyword>
<dbReference type="PANTHER" id="PTHR19376">
    <property type="entry name" value="DNA-DIRECTED RNA POLYMERASE"/>
    <property type="match status" value="1"/>
</dbReference>
<evidence type="ECO:0000256" key="1">
    <source>
        <dbReference type="ARBA" id="ARBA00012418"/>
    </source>
</evidence>
<sequence>MRITHRQIRHGFVSTREHQSAIRRALEPEGKLFVRAPLDIVKFGICFIVRHYGSVLYVMQTALITLRRDDERVEKLLDFIRPRQNVPSIVEEQRVAALKFRYASMLHGARVPPERMLRLKRLLYERYLRELATPGDCVGVACAQFIGECITQSTLNTFHAAGMDTGIMTTMRKIEDIINLPKGGTTYVTLYPADPNWTFRQFYENTRHYVECVRISDVALDFEVNPASQNRYTLRLSLYGLYRYRIDEDTVAAAITSALSVRYDGIEVNVPRYESLDESAEYLEIGMMNPVGTLSTWYSIRKAVMVARLVGLSDVCGPHRFIRCGERRDEWCIELCCRSSRSLAFTHNVYDVFRTRTTRLRDVEASLGVEATKCAIVEISGDCLSDSVPRATIQLLSMILTRNGTVEPCTRFTMRSNSSPLAKIGFEECLEGCRNAGLFQEVERFNTVSSSIICGVAPNVGSNYSTLGVNLDSFFGVDRDNGWVEHEATKLTDNRQDPTASIDDGLL</sequence>
<name>A0A2Z5V8M9_9VIRU</name>
<organism evidence="8">
    <name type="scientific">Heliothis virescens ascovirus 3j</name>
    <dbReference type="NCBI Taxonomy" id="1561067"/>
    <lineage>
        <taxon>Viruses</taxon>
        <taxon>Varidnaviria</taxon>
        <taxon>Bamfordvirae</taxon>
        <taxon>Nucleocytoviricota</taxon>
        <taxon>Megaviricetes</taxon>
        <taxon>Pimascovirales</taxon>
        <taxon>Pimascovirales incertae sedis</taxon>
        <taxon>Ascoviridae</taxon>
        <taxon>Ascovirus</taxon>
    </lineage>
</organism>
<dbReference type="InterPro" id="IPR045867">
    <property type="entry name" value="DNA-dir_RpoC_beta_prime"/>
</dbReference>
<dbReference type="EC" id="2.7.7.6" evidence="1"/>
<evidence type="ECO:0000256" key="4">
    <source>
        <dbReference type="ARBA" id="ARBA00022695"/>
    </source>
</evidence>
<dbReference type="GO" id="GO:0003677">
    <property type="term" value="F:DNA binding"/>
    <property type="evidence" value="ECO:0007669"/>
    <property type="project" value="InterPro"/>
</dbReference>
<dbReference type="PANTHER" id="PTHR19376:SF54">
    <property type="entry name" value="DNA-DIRECTED RNA POLYMERASE SUBUNIT BETA"/>
    <property type="match status" value="1"/>
</dbReference>
<feature type="domain" description="RNA polymerase Rpb1" evidence="7">
    <location>
        <begin position="111"/>
        <end position="377"/>
    </location>
</feature>
<proteinExistence type="predicted"/>
<dbReference type="GO" id="GO:0000428">
    <property type="term" value="C:DNA-directed RNA polymerase complex"/>
    <property type="evidence" value="ECO:0007669"/>
    <property type="project" value="UniProtKB-KW"/>
</dbReference>
<protein>
    <recommendedName>
        <fullName evidence="1">DNA-directed RNA polymerase</fullName>
        <ecNumber evidence="1">2.7.7.6</ecNumber>
    </recommendedName>
</protein>
<evidence type="ECO:0000256" key="6">
    <source>
        <dbReference type="ARBA" id="ARBA00048552"/>
    </source>
</evidence>
<dbReference type="GO" id="GO:0003899">
    <property type="term" value="F:DNA-directed RNA polymerase activity"/>
    <property type="evidence" value="ECO:0007669"/>
    <property type="project" value="UniProtKB-EC"/>
</dbReference>
<evidence type="ECO:0000313" key="8">
    <source>
        <dbReference type="EMBL" id="BBB16554.1"/>
    </source>
</evidence>
<keyword evidence="2 8" id="KW-0240">DNA-directed RNA polymerase</keyword>
<reference evidence="8" key="1">
    <citation type="submission" date="2017-10" db="EMBL/GenBank/DDBJ databases">
        <title>Ascovirus isolated from Spodoptera litura (Noctuidae: Lepidoptera) transmitted by generalist endoparasitoid Meteorus pulchricornis (Braconidae: Hymenoptera).</title>
        <authorList>
            <person name="Arai E."/>
            <person name="Ishii K."/>
            <person name="Ishii H."/>
            <person name="Kunimi Y."/>
            <person name="Inoue M.N."/>
            <person name="Makiyama N."/>
            <person name="Sagawa S."/>
            <person name="Nakai M."/>
        </authorList>
    </citation>
    <scope>NUCLEOTIDE SEQUENCE [LARGE SCALE GENOMIC DNA]</scope>
    <source>
        <strain evidence="8">ENT01</strain>
    </source>
</reference>
<evidence type="ECO:0000256" key="2">
    <source>
        <dbReference type="ARBA" id="ARBA00022478"/>
    </source>
</evidence>
<keyword evidence="5" id="KW-0804">Transcription</keyword>
<comment type="catalytic activity">
    <reaction evidence="6">
        <text>RNA(n) + a ribonucleoside 5'-triphosphate = RNA(n+1) + diphosphate</text>
        <dbReference type="Rhea" id="RHEA:21248"/>
        <dbReference type="Rhea" id="RHEA-COMP:14527"/>
        <dbReference type="Rhea" id="RHEA-COMP:17342"/>
        <dbReference type="ChEBI" id="CHEBI:33019"/>
        <dbReference type="ChEBI" id="CHEBI:61557"/>
        <dbReference type="ChEBI" id="CHEBI:140395"/>
        <dbReference type="EC" id="2.7.7.6"/>
    </reaction>
</comment>
<dbReference type="EMBL" id="LC332918">
    <property type="protein sequence ID" value="BBB16554.1"/>
    <property type="molecule type" value="Genomic_DNA"/>
</dbReference>
<evidence type="ECO:0000256" key="3">
    <source>
        <dbReference type="ARBA" id="ARBA00022679"/>
    </source>
</evidence>
<evidence type="ECO:0000256" key="5">
    <source>
        <dbReference type="ARBA" id="ARBA00023163"/>
    </source>
</evidence>
<dbReference type="SUPFAM" id="SSF64484">
    <property type="entry name" value="beta and beta-prime subunits of DNA dependent RNA-polymerase"/>
    <property type="match status" value="1"/>
</dbReference>
<accession>A0A2Z5V8M9</accession>
<keyword evidence="4" id="KW-0548">Nucleotidyltransferase</keyword>
<dbReference type="Pfam" id="PF04998">
    <property type="entry name" value="RNA_pol_Rpb1_5"/>
    <property type="match status" value="1"/>
</dbReference>